<dbReference type="Pfam" id="PF19801">
    <property type="entry name" value="DUF6284"/>
    <property type="match status" value="1"/>
</dbReference>
<name>A0A0S4QYR9_9ACTN</name>
<keyword evidence="3" id="KW-1185">Reference proteome</keyword>
<reference evidence="3" key="1">
    <citation type="submission" date="2015-11" db="EMBL/GenBank/DDBJ databases">
        <authorList>
            <person name="Varghese N."/>
        </authorList>
    </citation>
    <scope>NUCLEOTIDE SEQUENCE [LARGE SCALE GENOMIC DNA]</scope>
    <source>
        <strain evidence="3">DSM 45899</strain>
    </source>
</reference>
<gene>
    <name evidence="2" type="ORF">Ga0074812_14028</name>
</gene>
<evidence type="ECO:0000313" key="3">
    <source>
        <dbReference type="Proteomes" id="UP000198802"/>
    </source>
</evidence>
<protein>
    <submittedName>
        <fullName evidence="2">Uncharacterized protein</fullName>
    </submittedName>
</protein>
<accession>A0A0S4QYR9</accession>
<feature type="compositionally biased region" description="Basic residues" evidence="1">
    <location>
        <begin position="71"/>
        <end position="81"/>
    </location>
</feature>
<proteinExistence type="predicted"/>
<evidence type="ECO:0000313" key="2">
    <source>
        <dbReference type="EMBL" id="CUU60452.1"/>
    </source>
</evidence>
<dbReference type="Proteomes" id="UP000198802">
    <property type="component" value="Unassembled WGS sequence"/>
</dbReference>
<dbReference type="EMBL" id="FAOZ01000040">
    <property type="protein sequence ID" value="CUU60452.1"/>
    <property type="molecule type" value="Genomic_DNA"/>
</dbReference>
<feature type="region of interest" description="Disordered" evidence="1">
    <location>
        <begin position="61"/>
        <end position="81"/>
    </location>
</feature>
<sequence>MVADPVEREPSARELAAIEREWPLIAADLAVLDAEITILDTEAAGQVSDLVWRRLAHAHAQARTARPLSAHPRRPHVRRTA</sequence>
<evidence type="ECO:0000256" key="1">
    <source>
        <dbReference type="SAM" id="MobiDB-lite"/>
    </source>
</evidence>
<dbReference type="RefSeq" id="WP_091285368.1">
    <property type="nucleotide sequence ID" value="NZ_FAOZ01000040.1"/>
</dbReference>
<dbReference type="AlphaFoldDB" id="A0A0S4QYR9"/>
<organism evidence="2 3">
    <name type="scientific">Parafrankia irregularis</name>
    <dbReference type="NCBI Taxonomy" id="795642"/>
    <lineage>
        <taxon>Bacteria</taxon>
        <taxon>Bacillati</taxon>
        <taxon>Actinomycetota</taxon>
        <taxon>Actinomycetes</taxon>
        <taxon>Frankiales</taxon>
        <taxon>Frankiaceae</taxon>
        <taxon>Parafrankia</taxon>
    </lineage>
</organism>
<dbReference type="InterPro" id="IPR046251">
    <property type="entry name" value="DUF6284"/>
</dbReference>